<evidence type="ECO:0000256" key="2">
    <source>
        <dbReference type="SAM" id="SignalP"/>
    </source>
</evidence>
<dbReference type="PANTHER" id="PTHR42941:SF1">
    <property type="entry name" value="SLL1037 PROTEIN"/>
    <property type="match status" value="1"/>
</dbReference>
<feature type="chain" id="PRO_5045432369" evidence="2">
    <location>
        <begin position="25"/>
        <end position="373"/>
    </location>
</feature>
<proteinExistence type="predicted"/>
<keyword evidence="2" id="KW-0732">Signal</keyword>
<evidence type="ECO:0000256" key="1">
    <source>
        <dbReference type="SAM" id="MobiDB-lite"/>
    </source>
</evidence>
<sequence>MKRKKQFMILLFFIPFILALVACGAGNTGGQSSGDSSDKKEAGLDSIKNDSNSNPDGDSINFGAHQPGIAYHSAASGISSVVSENIDGNLTVKPYSGPNAWMPALNSGELDMGILSYADMAWAKDGKNGYPKKNPNIRMLVRGNTIVTTGLTVRVEDDIQNVADLKGKRVASEYSGNQILQQITTAQLQASGLSWDDVEKVPVTDVDSGVEALRDGRVDAVFTGTPTVATFTEVDTTKDINGLNWAGVPPEDIDQYPEETVKKMESFVPGIQPATFKDGFLNKEKTLVSYPIGLAANADLSNEEAYTIVEVLWNNYEDLHAQFSWLETWAPEQMFDPEPPIPYHPGVVEFFEDEEIWTEKAEKHQEELLNEME</sequence>
<dbReference type="InterPro" id="IPR011852">
    <property type="entry name" value="TRAP_TAXI"/>
</dbReference>
<reference evidence="3 4" key="1">
    <citation type="journal article" date="2019" name="Int. J. Syst. Evol. Microbiol.">
        <title>The Global Catalogue of Microorganisms (GCM) 10K type strain sequencing project: providing services to taxonomists for standard genome sequencing and annotation.</title>
        <authorList>
            <consortium name="The Broad Institute Genomics Platform"/>
            <consortium name="The Broad Institute Genome Sequencing Center for Infectious Disease"/>
            <person name="Wu L."/>
            <person name="Ma J."/>
        </authorList>
    </citation>
    <scope>NUCLEOTIDE SEQUENCE [LARGE SCALE GENOMIC DNA]</scope>
    <source>
        <strain evidence="3 4">JCM 12149</strain>
    </source>
</reference>
<feature type="signal peptide" evidence="2">
    <location>
        <begin position="1"/>
        <end position="24"/>
    </location>
</feature>
<name>A0ABN0Z9H8_9BACI</name>
<dbReference type="EMBL" id="BAAADM010000041">
    <property type="protein sequence ID" value="GAA0440274.1"/>
    <property type="molecule type" value="Genomic_DNA"/>
</dbReference>
<dbReference type="NCBIfam" id="TIGR02122">
    <property type="entry name" value="TRAP_TAXI"/>
    <property type="match status" value="1"/>
</dbReference>
<dbReference type="RefSeq" id="WP_343752371.1">
    <property type="nucleotide sequence ID" value="NZ_BAAADM010000041.1"/>
</dbReference>
<protein>
    <submittedName>
        <fullName evidence="3">TAXI family TRAP transporter solute-binding subunit</fullName>
    </submittedName>
</protein>
<accession>A0ABN0Z9H8</accession>
<keyword evidence="4" id="KW-1185">Reference proteome</keyword>
<dbReference type="Pfam" id="PF16868">
    <property type="entry name" value="NMT1_3"/>
    <property type="match status" value="1"/>
</dbReference>
<comment type="caution">
    <text evidence="3">The sequence shown here is derived from an EMBL/GenBank/DDBJ whole genome shotgun (WGS) entry which is preliminary data.</text>
</comment>
<feature type="region of interest" description="Disordered" evidence="1">
    <location>
        <begin position="28"/>
        <end position="62"/>
    </location>
</feature>
<gene>
    <name evidence="3" type="ORF">GCM10008983_16560</name>
</gene>
<evidence type="ECO:0000313" key="4">
    <source>
        <dbReference type="Proteomes" id="UP001501459"/>
    </source>
</evidence>
<dbReference type="Proteomes" id="UP001501459">
    <property type="component" value="Unassembled WGS sequence"/>
</dbReference>
<dbReference type="PROSITE" id="PS51257">
    <property type="entry name" value="PROKAR_LIPOPROTEIN"/>
    <property type="match status" value="1"/>
</dbReference>
<evidence type="ECO:0000313" key="3">
    <source>
        <dbReference type="EMBL" id="GAA0440274.1"/>
    </source>
</evidence>
<dbReference type="Gene3D" id="3.40.190.10">
    <property type="entry name" value="Periplasmic binding protein-like II"/>
    <property type="match status" value="2"/>
</dbReference>
<organism evidence="3 4">
    <name type="scientific">Lentibacillus halophilus</name>
    <dbReference type="NCBI Taxonomy" id="295065"/>
    <lineage>
        <taxon>Bacteria</taxon>
        <taxon>Bacillati</taxon>
        <taxon>Bacillota</taxon>
        <taxon>Bacilli</taxon>
        <taxon>Bacillales</taxon>
        <taxon>Bacillaceae</taxon>
        <taxon>Lentibacillus</taxon>
    </lineage>
</organism>
<dbReference type="PANTHER" id="PTHR42941">
    <property type="entry name" value="SLL1037 PROTEIN"/>
    <property type="match status" value="1"/>
</dbReference>
<dbReference type="SUPFAM" id="SSF53850">
    <property type="entry name" value="Periplasmic binding protein-like II"/>
    <property type="match status" value="1"/>
</dbReference>